<evidence type="ECO:0000256" key="1">
    <source>
        <dbReference type="ARBA" id="ARBA00004570"/>
    </source>
</evidence>
<dbReference type="InterPro" id="IPR015943">
    <property type="entry name" value="WD40/YVTN_repeat-like_dom_sf"/>
</dbReference>
<dbReference type="Pfam" id="PF17100">
    <property type="entry name" value="NACHT_N"/>
    <property type="match status" value="1"/>
</dbReference>
<dbReference type="SMART" id="SM00320">
    <property type="entry name" value="WD40"/>
    <property type="match status" value="12"/>
</dbReference>
<evidence type="ECO:0000256" key="3">
    <source>
        <dbReference type="ARBA" id="ARBA00022737"/>
    </source>
</evidence>
<proteinExistence type="inferred from homology"/>
<dbReference type="STRING" id="2060906.A0A0H1BQH2"/>
<evidence type="ECO:0000259" key="8">
    <source>
        <dbReference type="Pfam" id="PF17100"/>
    </source>
</evidence>
<gene>
    <name evidence="10" type="ORF">EMPG_09706</name>
</gene>
<comment type="function">
    <text evidence="6">Involved in mitochondrial fission. Acts as an adapter protein required to form mitochondrial fission complexes. Formation of these complexes is required to promote constriction and fission of the mitochondrial compartment at a late step in mitochondrial division.</text>
</comment>
<dbReference type="PROSITE" id="PS50294">
    <property type="entry name" value="WD_REPEATS_REGION"/>
    <property type="match status" value="4"/>
</dbReference>
<dbReference type="InterPro" id="IPR027417">
    <property type="entry name" value="P-loop_NTPase"/>
</dbReference>
<dbReference type="GO" id="GO:1990234">
    <property type="term" value="C:transferase complex"/>
    <property type="evidence" value="ECO:0007669"/>
    <property type="project" value="UniProtKB-ARBA"/>
</dbReference>
<dbReference type="GO" id="GO:0005634">
    <property type="term" value="C:nucleus"/>
    <property type="evidence" value="ECO:0007669"/>
    <property type="project" value="TreeGrafter"/>
</dbReference>
<dbReference type="OrthoDB" id="674604at2759"/>
<dbReference type="PRINTS" id="PR00320">
    <property type="entry name" value="GPROTEINBRPT"/>
</dbReference>
<protein>
    <recommendedName>
        <fullName evidence="5">Mitochondrial division protein 1</fullName>
    </recommendedName>
</protein>
<feature type="repeat" description="WD" evidence="7">
    <location>
        <begin position="1385"/>
        <end position="1418"/>
    </location>
</feature>
<dbReference type="InterPro" id="IPR056884">
    <property type="entry name" value="NPHP3-like_N"/>
</dbReference>
<keyword evidence="2 7" id="KW-0853">WD repeat</keyword>
<evidence type="ECO:0000313" key="10">
    <source>
        <dbReference type="EMBL" id="KLJ11401.1"/>
    </source>
</evidence>
<evidence type="ECO:0000256" key="7">
    <source>
        <dbReference type="PROSITE-ProRule" id="PRU00221"/>
    </source>
</evidence>
<dbReference type="Proteomes" id="UP000053573">
    <property type="component" value="Unassembled WGS sequence"/>
</dbReference>
<evidence type="ECO:0000256" key="4">
    <source>
        <dbReference type="ARBA" id="ARBA00038415"/>
    </source>
</evidence>
<dbReference type="Gene3D" id="2.130.10.10">
    <property type="entry name" value="YVTN repeat-like/Quinoprotein amine dehydrogenase"/>
    <property type="match status" value="4"/>
</dbReference>
<feature type="repeat" description="WD" evidence="7">
    <location>
        <begin position="1264"/>
        <end position="1295"/>
    </location>
</feature>
<evidence type="ECO:0000256" key="5">
    <source>
        <dbReference type="ARBA" id="ARBA00039789"/>
    </source>
</evidence>
<dbReference type="InterPro" id="IPR001680">
    <property type="entry name" value="WD40_rpt"/>
</dbReference>
<evidence type="ECO:0000313" key="11">
    <source>
        <dbReference type="Proteomes" id="UP000053573"/>
    </source>
</evidence>
<dbReference type="InterPro" id="IPR018247">
    <property type="entry name" value="EF_Hand_1_Ca_BS"/>
</dbReference>
<evidence type="ECO:0000259" key="9">
    <source>
        <dbReference type="Pfam" id="PF24883"/>
    </source>
</evidence>
<organism evidence="10 11">
    <name type="scientific">Blastomyces silverae</name>
    <dbReference type="NCBI Taxonomy" id="2060906"/>
    <lineage>
        <taxon>Eukaryota</taxon>
        <taxon>Fungi</taxon>
        <taxon>Dikarya</taxon>
        <taxon>Ascomycota</taxon>
        <taxon>Pezizomycotina</taxon>
        <taxon>Eurotiomycetes</taxon>
        <taxon>Eurotiomycetidae</taxon>
        <taxon>Onygenales</taxon>
        <taxon>Ajellomycetaceae</taxon>
        <taxon>Blastomyces</taxon>
    </lineage>
</organism>
<accession>A0A0H1BQH2</accession>
<sequence>MPVRARLKRLWGKSHRANITKDATTAVNANTTPEAHIPKLDPASTSVFAAESTVILANSDSVGKTSSLNSKHTLEAVSIQNEAPKPSQDLNSNSLWDEAYNELRKEDAKLVDAYERDLFAIQDLEQRAPEGEDREIQLQKLLNSKLQDIENSQMKVSIHGKDVVIRDQVRKVVHSILSVKDYIGTVASVEPHAALAWTGVMIILPAIANPITQDDDAMEGLEYISELLVRCKVTEDTYRENLACTLAASSSGPPPYLVELNASFRAQAVSIYSQILKYQISLSQQYARSGLFRFLRDCIIADDWQCMLESIKATEEGISKVLDTLDSRALKMIGEQIAILRNNADDSLSVLLDTKASVEKINQSQLLGKLHRAEYAAFNTYTKADRPPPICLEGTRVDILREIQHWGDGHREECMFWIKGLAGTGKSTLARTIAHHFNEKGRLGASFFFSRGKKDLGDATAVLTTIAVQLAEALPDLKNDICDVIEQHGDIGQQQLYNQWQRLIFQPLLRLDRKLLLPIVLVFVLDALDECEGDEHLGEILRLLTELRELEVLQVKVFLTSRPERSIYASFRELPDIVHHDLTLHSVPKAVIDSDISIFLRHELGKVKSKRRIDKRWPGDESIQTLVQKADRLFIYAATVCRFIGESRFPEKRMDEILHTETMSRSSTSELDRMYSEILNHVLDQGSDEDKEDMAYLFKQIIGSILVLAEALSKSTLTSILDLSSTDITEILESLHSVLDIPDDEDLPIQLFHLSFRDFVFSEERCANPVFTIKEEVAHSDICDLRHPGTSVADVKKSTVEKFLPQSVQYACKHWIRHLDKSQTKLVDNGEVHVFLQKHLLHWIESLSLMGIMSEGIVMVRLLETLVMPKSGANSSLFALVYDMKRFILNFRSAIEISPLQIYSSALVFSPKKSIIRQQFWNHLPPWIMDVVSVEEDWNPSLLTLEHSRAIDELFFSPDGQLLISSGIDTAKAWDTMTGAFRGAFPDVSQGYFAGGGPNKRKMALSPDGKFLASTSGFDDKIRLWDLKRAVIHSTLEGHVGRVSWIAFSPDGEYIASTSVDKSMRLWEVKSGHSKILFREESNLSFEKPQAFSFETLGNGITFSPNSEFIAGYIDDHGDHQVRLWDAKTNCSLGTLTHSHCILTLEFSHDGNRIASSSLDGAVRIWDPRTATLCGILTQVNSGYLPWMSPFAFSPDGQSIACISPEAIEIWDVKTLSLRDSLGDNTQGVTRCMAFSPDSKLLVTASGRYLKLWDPQAKTLRGILAGHTSDVTTLKFSSNGQLASGSADHTVKLWDTMNVGIADVNEAHISELKFMGNGHYVVSYLTNETTELQDPSTGISTFTIPDFVDFRDKVEFSPANNLLAYTDDDTIHLWNMATGKFYGSLVATDRVVKTIAFSPNGNDLAASYQNHTIIIWDLTVKKRRCVLKGHVEMVNELAYSSNGRLLVSASMDASVRLWDPATGGSIGVLERRAGPILAMAISSDARTIISKSASVVTAWDTNTKLIKVEFNMNDKQVVANAQSQTLPPSLCAYLDMLPLSTFDWKEDKLVFRAGPLCMQEPWVVYQLQNVLWLPGQYRSPRTNNIMSIHDNIIALRGQSKRLMLIKLDFKSIPSCE</sequence>
<evidence type="ECO:0000256" key="2">
    <source>
        <dbReference type="ARBA" id="ARBA00022574"/>
    </source>
</evidence>
<dbReference type="InterPro" id="IPR019775">
    <property type="entry name" value="WD40_repeat_CS"/>
</dbReference>
<dbReference type="InterPro" id="IPR020472">
    <property type="entry name" value="WD40_PAC1"/>
</dbReference>
<feature type="domain" description="Nephrocystin 3-like N-terminal" evidence="9">
    <location>
        <begin position="402"/>
        <end position="562"/>
    </location>
</feature>
<dbReference type="InterPro" id="IPR031359">
    <property type="entry name" value="NACHT_N"/>
</dbReference>
<dbReference type="Pfam" id="PF24883">
    <property type="entry name" value="NPHP3_N"/>
    <property type="match status" value="1"/>
</dbReference>
<dbReference type="Gene3D" id="3.40.50.300">
    <property type="entry name" value="P-loop containing nucleotide triphosphate hydrolases"/>
    <property type="match status" value="1"/>
</dbReference>
<comment type="subcellular location">
    <subcellularLocation>
        <location evidence="1">Mitochondrion outer membrane</location>
        <topology evidence="1">Peripheral membrane protein</topology>
        <orientation evidence="1">Cytoplasmic side</orientation>
    </subcellularLocation>
</comment>
<dbReference type="PROSITE" id="PS00678">
    <property type="entry name" value="WD_REPEATS_1"/>
    <property type="match status" value="2"/>
</dbReference>
<comment type="similarity">
    <text evidence="4">Belongs to the WD repeat MDV1/CAF4 family.</text>
</comment>
<dbReference type="SUPFAM" id="SSF50978">
    <property type="entry name" value="WD40 repeat-like"/>
    <property type="match status" value="1"/>
</dbReference>
<name>A0A0H1BQH2_9EURO</name>
<dbReference type="EMBL" id="LDEV01001580">
    <property type="protein sequence ID" value="KLJ11401.1"/>
    <property type="molecule type" value="Genomic_DNA"/>
</dbReference>
<feature type="domain" description="NWD NACHT-NTPase N-terminal" evidence="8">
    <location>
        <begin position="94"/>
        <end position="318"/>
    </location>
</feature>
<feature type="repeat" description="WD" evidence="7">
    <location>
        <begin position="1427"/>
        <end position="1468"/>
    </location>
</feature>
<dbReference type="GO" id="GO:0005741">
    <property type="term" value="C:mitochondrial outer membrane"/>
    <property type="evidence" value="ECO:0007669"/>
    <property type="project" value="UniProtKB-SubCell"/>
</dbReference>
<dbReference type="Pfam" id="PF00400">
    <property type="entry name" value="WD40"/>
    <property type="match status" value="7"/>
</dbReference>
<evidence type="ECO:0000256" key="6">
    <source>
        <dbReference type="ARBA" id="ARBA00043913"/>
    </source>
</evidence>
<keyword evidence="11" id="KW-1185">Reference proteome</keyword>
<dbReference type="SUPFAM" id="SSF101908">
    <property type="entry name" value="Putative isomerase YbhE"/>
    <property type="match status" value="1"/>
</dbReference>
<dbReference type="PROSITE" id="PS50082">
    <property type="entry name" value="WD_REPEATS_2"/>
    <property type="match status" value="5"/>
</dbReference>
<dbReference type="PROSITE" id="PS00018">
    <property type="entry name" value="EF_HAND_1"/>
    <property type="match status" value="1"/>
</dbReference>
<comment type="caution">
    <text evidence="10">The sequence shown here is derived from an EMBL/GenBank/DDBJ whole genome shotgun (WGS) entry which is preliminary data.</text>
</comment>
<reference evidence="11" key="1">
    <citation type="journal article" date="2015" name="PLoS Genet.">
        <title>The dynamic genome and transcriptome of the human fungal pathogen Blastomyces and close relative Emmonsia.</title>
        <authorList>
            <person name="Munoz J.F."/>
            <person name="Gauthier G.M."/>
            <person name="Desjardins C.A."/>
            <person name="Gallo J.E."/>
            <person name="Holder J."/>
            <person name="Sullivan T.D."/>
            <person name="Marty A.J."/>
            <person name="Carmen J.C."/>
            <person name="Chen Z."/>
            <person name="Ding L."/>
            <person name="Gujja S."/>
            <person name="Magrini V."/>
            <person name="Misas E."/>
            <person name="Mitreva M."/>
            <person name="Priest M."/>
            <person name="Saif S."/>
            <person name="Whiston E.A."/>
            <person name="Young S."/>
            <person name="Zeng Q."/>
            <person name="Goldman W.E."/>
            <person name="Mardis E.R."/>
            <person name="Taylor J.W."/>
            <person name="McEwen J.G."/>
            <person name="Clay O.K."/>
            <person name="Klein B.S."/>
            <person name="Cuomo C.A."/>
        </authorList>
    </citation>
    <scope>NUCLEOTIDE SEQUENCE [LARGE SCALE GENOMIC DNA]</scope>
    <source>
        <strain evidence="11">UAMH 139</strain>
    </source>
</reference>
<keyword evidence="3" id="KW-0677">Repeat</keyword>
<feature type="repeat" description="WD" evidence="7">
    <location>
        <begin position="1036"/>
        <end position="1077"/>
    </location>
</feature>
<dbReference type="PANTHER" id="PTHR22847:SF637">
    <property type="entry name" value="WD REPEAT DOMAIN 5B"/>
    <property type="match status" value="1"/>
</dbReference>
<dbReference type="CDD" id="cd00200">
    <property type="entry name" value="WD40"/>
    <property type="match status" value="2"/>
</dbReference>
<dbReference type="PANTHER" id="PTHR22847">
    <property type="entry name" value="WD40 REPEAT PROTEIN"/>
    <property type="match status" value="1"/>
</dbReference>
<feature type="repeat" description="WD" evidence="7">
    <location>
        <begin position="1135"/>
        <end position="1167"/>
    </location>
</feature>
<dbReference type="InterPro" id="IPR036322">
    <property type="entry name" value="WD40_repeat_dom_sf"/>
</dbReference>
<dbReference type="SUPFAM" id="SSF52540">
    <property type="entry name" value="P-loop containing nucleoside triphosphate hydrolases"/>
    <property type="match status" value="1"/>
</dbReference>